<accession>A0ABR8ZY63</accession>
<evidence type="ECO:0000313" key="2">
    <source>
        <dbReference type="Proteomes" id="UP000661012"/>
    </source>
</evidence>
<comment type="caution">
    <text evidence="1">The sequence shown here is derived from an EMBL/GenBank/DDBJ whole genome shotgun (WGS) entry which is preliminary data.</text>
</comment>
<protein>
    <submittedName>
        <fullName evidence="1">Uncharacterized protein</fullName>
    </submittedName>
</protein>
<gene>
    <name evidence="1" type="ORF">IFT93_20050</name>
</gene>
<keyword evidence="2" id="KW-1185">Reference proteome</keyword>
<organism evidence="1 2">
    <name type="scientific">Erwinia persicina</name>
    <dbReference type="NCBI Taxonomy" id="55211"/>
    <lineage>
        <taxon>Bacteria</taxon>
        <taxon>Pseudomonadati</taxon>
        <taxon>Pseudomonadota</taxon>
        <taxon>Gammaproteobacteria</taxon>
        <taxon>Enterobacterales</taxon>
        <taxon>Erwiniaceae</taxon>
        <taxon>Erwinia</taxon>
    </lineage>
</organism>
<dbReference type="EMBL" id="JACYNN010000022">
    <property type="protein sequence ID" value="MBD8108679.1"/>
    <property type="molecule type" value="Genomic_DNA"/>
</dbReference>
<dbReference type="RefSeq" id="WP_191931209.1">
    <property type="nucleotide sequence ID" value="NZ_JACYNM010000023.1"/>
</dbReference>
<name>A0ABR8ZY63_9GAMM</name>
<evidence type="ECO:0000313" key="1">
    <source>
        <dbReference type="EMBL" id="MBD8108679.1"/>
    </source>
</evidence>
<proteinExistence type="predicted"/>
<sequence length="97" mass="11431">MKGEVFFSDENHMINVATLYGKLFDHDEVEKLEDNTFNRETVFLLSQYLVGNAKDAFSSNREKNFSKQQEVLKTWCLLIKCPDELSKLCISIFNYYF</sequence>
<dbReference type="Proteomes" id="UP000661012">
    <property type="component" value="Unassembled WGS sequence"/>
</dbReference>
<reference evidence="1 2" key="1">
    <citation type="journal article" date="2020" name="FEMS Microbiol. Ecol.">
        <title>Temporal dynamics of bacterial communities during seed development and maturation.</title>
        <authorList>
            <person name="Chesneau G."/>
            <person name="Torres-Cortes G."/>
            <person name="Briand M."/>
            <person name="Darrasse A."/>
            <person name="Preveaux A."/>
            <person name="Marais C."/>
            <person name="Jacques M.A."/>
            <person name="Shade A."/>
            <person name="Barret M."/>
        </authorList>
    </citation>
    <scope>NUCLEOTIDE SEQUENCE [LARGE SCALE GENOMIC DNA]</scope>
    <source>
        <strain evidence="1 2">CFBP13732</strain>
    </source>
</reference>